<keyword evidence="3" id="KW-0378">Hydrolase</keyword>
<dbReference type="GO" id="GO:0004540">
    <property type="term" value="F:RNA nuclease activity"/>
    <property type="evidence" value="ECO:0007669"/>
    <property type="project" value="InterPro"/>
</dbReference>
<dbReference type="GO" id="GO:0016787">
    <property type="term" value="F:hydrolase activity"/>
    <property type="evidence" value="ECO:0007669"/>
    <property type="project" value="UniProtKB-KW"/>
</dbReference>
<dbReference type="NCBIfam" id="NF047751">
    <property type="entry name" value="HepT_toxin"/>
    <property type="match status" value="1"/>
</dbReference>
<accession>A0A1T4S8T4</accession>
<dbReference type="InterPro" id="IPR052379">
    <property type="entry name" value="Type_VII_TA_RNase"/>
</dbReference>
<dbReference type="Pfam" id="PF01934">
    <property type="entry name" value="HepT-like"/>
    <property type="match status" value="1"/>
</dbReference>
<evidence type="ECO:0000256" key="2">
    <source>
        <dbReference type="ARBA" id="ARBA00022722"/>
    </source>
</evidence>
<dbReference type="PANTHER" id="PTHR33397:SF5">
    <property type="entry name" value="RNASE YUTE-RELATED"/>
    <property type="match status" value="1"/>
</dbReference>
<keyword evidence="1" id="KW-1277">Toxin-antitoxin system</keyword>
<evidence type="ECO:0000256" key="1">
    <source>
        <dbReference type="ARBA" id="ARBA00022649"/>
    </source>
</evidence>
<dbReference type="GO" id="GO:0110001">
    <property type="term" value="C:toxin-antitoxin complex"/>
    <property type="evidence" value="ECO:0007669"/>
    <property type="project" value="InterPro"/>
</dbReference>
<keyword evidence="6" id="KW-1185">Reference proteome</keyword>
<dbReference type="InterPro" id="IPR037038">
    <property type="entry name" value="HepT-like_sf"/>
</dbReference>
<dbReference type="Proteomes" id="UP000191418">
    <property type="component" value="Unassembled WGS sequence"/>
</dbReference>
<organism evidence="5 6">
    <name type="scientific">Oceanospirillum multiglobuliferum</name>
    <dbReference type="NCBI Taxonomy" id="64969"/>
    <lineage>
        <taxon>Bacteria</taxon>
        <taxon>Pseudomonadati</taxon>
        <taxon>Pseudomonadota</taxon>
        <taxon>Gammaproteobacteria</taxon>
        <taxon>Oceanospirillales</taxon>
        <taxon>Oceanospirillaceae</taxon>
        <taxon>Oceanospirillum</taxon>
    </lineage>
</organism>
<name>A0A1T4S8T4_9GAMM</name>
<comment type="similarity">
    <text evidence="4">Belongs to the HepT RNase toxin family.</text>
</comment>
<reference evidence="5 6" key="1">
    <citation type="submission" date="2017-01" db="EMBL/GenBank/DDBJ databases">
        <title>Genome Sequencing of a Marine Spirillum, Oceanospirillum multiglobuliferum ATCC 33336, from Japan.</title>
        <authorList>
            <person name="Carney J.G."/>
            <person name="Trachtenberg A.M."/>
            <person name="Rheaume B.A."/>
            <person name="Linnane J.D."/>
            <person name="Pitts N.L."/>
            <person name="Mykles D.L."/>
            <person name="Maclea K.S."/>
        </authorList>
    </citation>
    <scope>NUCLEOTIDE SEQUENCE [LARGE SCALE GENOMIC DNA]</scope>
    <source>
        <strain evidence="5 6">ATCC 33336</strain>
    </source>
</reference>
<evidence type="ECO:0000256" key="4">
    <source>
        <dbReference type="ARBA" id="ARBA00024207"/>
    </source>
</evidence>
<evidence type="ECO:0000313" key="5">
    <source>
        <dbReference type="EMBL" id="OPX54373.1"/>
    </source>
</evidence>
<protein>
    <recommendedName>
        <fullName evidence="7">DUF86 domain-containing protein</fullName>
    </recommendedName>
</protein>
<evidence type="ECO:0008006" key="7">
    <source>
        <dbReference type="Google" id="ProtNLM"/>
    </source>
</evidence>
<sequence length="135" mass="15222">MEQEYVLAMQEQLQELSEELAELSELVLFGNISRIAYRATERNLQLLTEACIGIAKQRLKSLGVVLPNDARQTFNKLSALGCDASGIEWNKVIGLRNALVHDYLNIEPEIVLSILRSKQYQSLLDFAQQQLTAES</sequence>
<dbReference type="SUPFAM" id="SSF81593">
    <property type="entry name" value="Nucleotidyltransferase substrate binding subunit/domain"/>
    <property type="match status" value="1"/>
</dbReference>
<dbReference type="PANTHER" id="PTHR33397">
    <property type="entry name" value="UPF0331 PROTEIN YUTE"/>
    <property type="match status" value="1"/>
</dbReference>
<proteinExistence type="inferred from homology"/>
<dbReference type="InterPro" id="IPR008201">
    <property type="entry name" value="HepT-like"/>
</dbReference>
<dbReference type="OrthoDB" id="4829434at2"/>
<comment type="caution">
    <text evidence="5">The sequence shown here is derived from an EMBL/GenBank/DDBJ whole genome shotgun (WGS) entry which is preliminary data.</text>
</comment>
<dbReference type="RefSeq" id="WP_078746364.1">
    <property type="nucleotide sequence ID" value="NZ_FUXG01000026.1"/>
</dbReference>
<gene>
    <name evidence="5" type="ORF">BTE48_14625</name>
</gene>
<evidence type="ECO:0000313" key="6">
    <source>
        <dbReference type="Proteomes" id="UP000191418"/>
    </source>
</evidence>
<evidence type="ECO:0000256" key="3">
    <source>
        <dbReference type="ARBA" id="ARBA00022801"/>
    </source>
</evidence>
<keyword evidence="2" id="KW-0540">Nuclease</keyword>
<dbReference type="STRING" id="64969.SAMN02745127_02843"/>
<dbReference type="AlphaFoldDB" id="A0A1T4S8T4"/>
<dbReference type="Gene3D" id="1.20.120.580">
    <property type="entry name" value="bsu32300-like"/>
    <property type="match status" value="1"/>
</dbReference>
<dbReference type="EMBL" id="MTSM01000027">
    <property type="protein sequence ID" value="OPX54373.1"/>
    <property type="molecule type" value="Genomic_DNA"/>
</dbReference>